<evidence type="ECO:0000256" key="1">
    <source>
        <dbReference type="SAM" id="MobiDB-lite"/>
    </source>
</evidence>
<dbReference type="EMBL" id="JACEIK010009062">
    <property type="protein sequence ID" value="MCE3051918.1"/>
    <property type="molecule type" value="Genomic_DNA"/>
</dbReference>
<feature type="compositionally biased region" description="Basic and acidic residues" evidence="1">
    <location>
        <begin position="1"/>
        <end position="10"/>
    </location>
</feature>
<protein>
    <submittedName>
        <fullName evidence="2">Uncharacterized protein</fullName>
    </submittedName>
</protein>
<evidence type="ECO:0000313" key="2">
    <source>
        <dbReference type="EMBL" id="MCE3051918.1"/>
    </source>
</evidence>
<reference evidence="2 3" key="1">
    <citation type="journal article" date="2021" name="BMC Genomics">
        <title>Datura genome reveals duplications of psychoactive alkaloid biosynthetic genes and high mutation rate following tissue culture.</title>
        <authorList>
            <person name="Rajewski A."/>
            <person name="Carter-House D."/>
            <person name="Stajich J."/>
            <person name="Litt A."/>
        </authorList>
    </citation>
    <scope>NUCLEOTIDE SEQUENCE [LARGE SCALE GENOMIC DNA]</scope>
    <source>
        <strain evidence="2">AR-01</strain>
    </source>
</reference>
<feature type="non-terminal residue" evidence="2">
    <location>
        <position position="1"/>
    </location>
</feature>
<proteinExistence type="predicted"/>
<name>A0ABS8WR22_DATST</name>
<dbReference type="Proteomes" id="UP000823775">
    <property type="component" value="Unassembled WGS sequence"/>
</dbReference>
<evidence type="ECO:0000313" key="3">
    <source>
        <dbReference type="Proteomes" id="UP000823775"/>
    </source>
</evidence>
<keyword evidence="3" id="KW-1185">Reference proteome</keyword>
<accession>A0ABS8WR22</accession>
<organism evidence="2 3">
    <name type="scientific">Datura stramonium</name>
    <name type="common">Jimsonweed</name>
    <name type="synonym">Common thornapple</name>
    <dbReference type="NCBI Taxonomy" id="4076"/>
    <lineage>
        <taxon>Eukaryota</taxon>
        <taxon>Viridiplantae</taxon>
        <taxon>Streptophyta</taxon>
        <taxon>Embryophyta</taxon>
        <taxon>Tracheophyta</taxon>
        <taxon>Spermatophyta</taxon>
        <taxon>Magnoliopsida</taxon>
        <taxon>eudicotyledons</taxon>
        <taxon>Gunneridae</taxon>
        <taxon>Pentapetalae</taxon>
        <taxon>asterids</taxon>
        <taxon>lamiids</taxon>
        <taxon>Solanales</taxon>
        <taxon>Solanaceae</taxon>
        <taxon>Solanoideae</taxon>
        <taxon>Datureae</taxon>
        <taxon>Datura</taxon>
    </lineage>
</organism>
<sequence length="78" mass="8208">AWPSRGREIEEVPGVVAGTSEGPVKSSLSHSLSSCNSSWSVDPDRKRTGEGVEFEETGASTMRSSAHNNGSWSLADGD</sequence>
<feature type="compositionally biased region" description="Low complexity" evidence="1">
    <location>
        <begin position="26"/>
        <end position="40"/>
    </location>
</feature>
<feature type="compositionally biased region" description="Polar residues" evidence="1">
    <location>
        <begin position="58"/>
        <end position="72"/>
    </location>
</feature>
<gene>
    <name evidence="2" type="ORF">HAX54_051189</name>
</gene>
<feature type="region of interest" description="Disordered" evidence="1">
    <location>
        <begin position="1"/>
        <end position="78"/>
    </location>
</feature>
<comment type="caution">
    <text evidence="2">The sequence shown here is derived from an EMBL/GenBank/DDBJ whole genome shotgun (WGS) entry which is preliminary data.</text>
</comment>